<protein>
    <submittedName>
        <fullName evidence="2">Uncharacterized protein</fullName>
    </submittedName>
</protein>
<dbReference type="AlphaFoldDB" id="A0A835JL02"/>
<sequence>MPRCNTESELLKFPRHSGVEPLKLLLDKTRTRRNFNLKIEEEISPINLLLDARIKTSRTLLKLDEGKELRRPSLSDRESVSMFGRRKMSLGNFPCNPQPPRKRDDKEEDRFDKELGATKDIFTESKASSLSLVRIELVKIVRPKLQVPEVPNNLVKRNWFQTCIAVPREIKRNQFGEVRDFQQNLTYKTRRSYVKMCEIGELAKLRRNMGGAEMIEREVELPKMMKREERIIGMEAAMKHAAREVQSND</sequence>
<comment type="caution">
    <text evidence="2">The sequence shown here is derived from an EMBL/GenBank/DDBJ whole genome shotgun (WGS) entry which is preliminary data.</text>
</comment>
<keyword evidence="3" id="KW-1185">Reference proteome</keyword>
<feature type="region of interest" description="Disordered" evidence="1">
    <location>
        <begin position="87"/>
        <end position="108"/>
    </location>
</feature>
<proteinExistence type="predicted"/>
<accession>A0A835JL02</accession>
<reference evidence="2 3" key="1">
    <citation type="submission" date="2020-10" db="EMBL/GenBank/DDBJ databases">
        <title>Plant Genome Project.</title>
        <authorList>
            <person name="Zhang R.-G."/>
        </authorList>
    </citation>
    <scope>NUCLEOTIDE SEQUENCE [LARGE SCALE GENOMIC DNA]</scope>
    <source>
        <strain evidence="2">FAFU-HL-1</strain>
        <tissue evidence="2">Leaf</tissue>
    </source>
</reference>
<dbReference type="EMBL" id="JADGMS010000012">
    <property type="protein sequence ID" value="KAF9671351.1"/>
    <property type="molecule type" value="Genomic_DNA"/>
</dbReference>
<gene>
    <name evidence="2" type="ORF">SADUNF_Sadunf12G0038200</name>
</gene>
<organism evidence="2 3">
    <name type="scientific">Salix dunnii</name>
    <dbReference type="NCBI Taxonomy" id="1413687"/>
    <lineage>
        <taxon>Eukaryota</taxon>
        <taxon>Viridiplantae</taxon>
        <taxon>Streptophyta</taxon>
        <taxon>Embryophyta</taxon>
        <taxon>Tracheophyta</taxon>
        <taxon>Spermatophyta</taxon>
        <taxon>Magnoliopsida</taxon>
        <taxon>eudicotyledons</taxon>
        <taxon>Gunneridae</taxon>
        <taxon>Pentapetalae</taxon>
        <taxon>rosids</taxon>
        <taxon>fabids</taxon>
        <taxon>Malpighiales</taxon>
        <taxon>Salicaceae</taxon>
        <taxon>Saliceae</taxon>
        <taxon>Salix</taxon>
    </lineage>
</organism>
<evidence type="ECO:0000313" key="3">
    <source>
        <dbReference type="Proteomes" id="UP000657918"/>
    </source>
</evidence>
<evidence type="ECO:0000313" key="2">
    <source>
        <dbReference type="EMBL" id="KAF9671351.1"/>
    </source>
</evidence>
<name>A0A835JL02_9ROSI</name>
<evidence type="ECO:0000256" key="1">
    <source>
        <dbReference type="SAM" id="MobiDB-lite"/>
    </source>
</evidence>
<dbReference type="Proteomes" id="UP000657918">
    <property type="component" value="Unassembled WGS sequence"/>
</dbReference>